<evidence type="ECO:0000256" key="2">
    <source>
        <dbReference type="ARBA" id="ARBA00023163"/>
    </source>
</evidence>
<keyword evidence="5" id="KW-1185">Reference proteome</keyword>
<dbReference type="GO" id="GO:0003700">
    <property type="term" value="F:DNA-binding transcription factor activity"/>
    <property type="evidence" value="ECO:0007669"/>
    <property type="project" value="InterPro"/>
</dbReference>
<name>A0A6A3B962_HIBSY</name>
<keyword evidence="2" id="KW-0804">Transcription</keyword>
<dbReference type="PANTHER" id="PTHR43952">
    <property type="entry name" value="MYB FAMILY TRANSCRIPTION FACTOR-RELATED"/>
    <property type="match status" value="1"/>
</dbReference>
<reference evidence="4" key="1">
    <citation type="submission" date="2019-09" db="EMBL/GenBank/DDBJ databases">
        <title>Draft genome information of white flower Hibiscus syriacus.</title>
        <authorList>
            <person name="Kim Y.-M."/>
        </authorList>
    </citation>
    <scope>NUCLEOTIDE SEQUENCE [LARGE SCALE GENOMIC DNA]</scope>
    <source>
        <strain evidence="4">YM2019G1</strain>
    </source>
</reference>
<dbReference type="Proteomes" id="UP000436088">
    <property type="component" value="Unassembled WGS sequence"/>
</dbReference>
<dbReference type="Gene3D" id="1.10.10.60">
    <property type="entry name" value="Homeodomain-like"/>
    <property type="match status" value="1"/>
</dbReference>
<dbReference type="EMBL" id="VEPZ02000878">
    <property type="protein sequence ID" value="KAE8713406.1"/>
    <property type="molecule type" value="Genomic_DNA"/>
</dbReference>
<proteinExistence type="predicted"/>
<sequence>MDDIEIVKIYNNLSDALEGSALMDAFHNLRDRDWYTVARHIHHDHSVITNHLAVSGRDSPIRTTVFMEPPMESTSLLLKDRFDSGWDSLFLLSTTFKSRIQIFSIVQWPQVPAGRRNKTSCSRILAIYDKDTPDLWQKLVTAVGDKTVEEVKLHYEILVEDIKRIESGNVPLPLMMTYQDGAWIQFH</sequence>
<dbReference type="InterPro" id="IPR044636">
    <property type="entry name" value="RADIALIS-like"/>
</dbReference>
<accession>A0A6A3B962</accession>
<protein>
    <submittedName>
        <fullName evidence="4">Protein RADIALIS-like 5</fullName>
    </submittedName>
</protein>
<keyword evidence="1" id="KW-0805">Transcription regulation</keyword>
<keyword evidence="3" id="KW-0539">Nucleus</keyword>
<gene>
    <name evidence="4" type="ORF">F3Y22_tig00110210pilonHSYRG00062</name>
</gene>
<evidence type="ECO:0000313" key="5">
    <source>
        <dbReference type="Proteomes" id="UP000436088"/>
    </source>
</evidence>
<organism evidence="4 5">
    <name type="scientific">Hibiscus syriacus</name>
    <name type="common">Rose of Sharon</name>
    <dbReference type="NCBI Taxonomy" id="106335"/>
    <lineage>
        <taxon>Eukaryota</taxon>
        <taxon>Viridiplantae</taxon>
        <taxon>Streptophyta</taxon>
        <taxon>Embryophyta</taxon>
        <taxon>Tracheophyta</taxon>
        <taxon>Spermatophyta</taxon>
        <taxon>Magnoliopsida</taxon>
        <taxon>eudicotyledons</taxon>
        <taxon>Gunneridae</taxon>
        <taxon>Pentapetalae</taxon>
        <taxon>rosids</taxon>
        <taxon>malvids</taxon>
        <taxon>Malvales</taxon>
        <taxon>Malvaceae</taxon>
        <taxon>Malvoideae</taxon>
        <taxon>Hibiscus</taxon>
    </lineage>
</organism>
<dbReference type="PANTHER" id="PTHR43952:SF72">
    <property type="entry name" value="MYB-LIKE DOMAIN-CONTAINING PROTEIN"/>
    <property type="match status" value="1"/>
</dbReference>
<evidence type="ECO:0000313" key="4">
    <source>
        <dbReference type="EMBL" id="KAE8713406.1"/>
    </source>
</evidence>
<dbReference type="AlphaFoldDB" id="A0A6A3B962"/>
<evidence type="ECO:0000256" key="1">
    <source>
        <dbReference type="ARBA" id="ARBA00023015"/>
    </source>
</evidence>
<evidence type="ECO:0000256" key="3">
    <source>
        <dbReference type="ARBA" id="ARBA00023242"/>
    </source>
</evidence>
<comment type="caution">
    <text evidence="4">The sequence shown here is derived from an EMBL/GenBank/DDBJ whole genome shotgun (WGS) entry which is preliminary data.</text>
</comment>